<dbReference type="PANTHER" id="PTHR43046">
    <property type="entry name" value="GDP-MANNOSE MANNOSYL HYDROLASE"/>
    <property type="match status" value="1"/>
</dbReference>
<dbReference type="InterPro" id="IPR015797">
    <property type="entry name" value="NUDIX_hydrolase-like_dom_sf"/>
</dbReference>
<dbReference type="Proteomes" id="UP000033869">
    <property type="component" value="Unassembled WGS sequence"/>
</dbReference>
<evidence type="ECO:0000256" key="1">
    <source>
        <dbReference type="ARBA" id="ARBA00001946"/>
    </source>
</evidence>
<gene>
    <name evidence="4" type="ORF">UU65_C0003G0204</name>
</gene>
<dbReference type="SUPFAM" id="SSF55811">
    <property type="entry name" value="Nudix"/>
    <property type="match status" value="1"/>
</dbReference>
<dbReference type="PROSITE" id="PS51462">
    <property type="entry name" value="NUDIX"/>
    <property type="match status" value="1"/>
</dbReference>
<protein>
    <submittedName>
        <fullName evidence="4">Putative hydrolase</fullName>
    </submittedName>
</protein>
<dbReference type="GO" id="GO:0016787">
    <property type="term" value="F:hydrolase activity"/>
    <property type="evidence" value="ECO:0007669"/>
    <property type="project" value="UniProtKB-KW"/>
</dbReference>
<sequence length="136" mass="15363">MKFAVATKAVILNPKGEVLILVKSNKDEINPKTADIPGGRLKFSEKIEDCLKREIEEETSIKEINIIAPSKTWSLIKDDMHLVGITFAVTTNTYEVKTSFEHESFSWLSPEEILESNLSDWIKEEVRAALKIASQN</sequence>
<dbReference type="InterPro" id="IPR000086">
    <property type="entry name" value="NUDIX_hydrolase_dom"/>
</dbReference>
<keyword evidence="2 4" id="KW-0378">Hydrolase</keyword>
<organism evidence="4 5">
    <name type="scientific">candidate division CPR2 bacterium GW2011_GWC1_41_48</name>
    <dbReference type="NCBI Taxonomy" id="1618344"/>
    <lineage>
        <taxon>Bacteria</taxon>
        <taxon>Bacteria division CPR2</taxon>
    </lineage>
</organism>
<reference evidence="4 5" key="1">
    <citation type="journal article" date="2015" name="Nature">
        <title>rRNA introns, odd ribosomes, and small enigmatic genomes across a large radiation of phyla.</title>
        <authorList>
            <person name="Brown C.T."/>
            <person name="Hug L.A."/>
            <person name="Thomas B.C."/>
            <person name="Sharon I."/>
            <person name="Castelle C.J."/>
            <person name="Singh A."/>
            <person name="Wilkins M.J."/>
            <person name="Williams K.H."/>
            <person name="Banfield J.F."/>
        </authorList>
    </citation>
    <scope>NUCLEOTIDE SEQUENCE [LARGE SCALE GENOMIC DNA]</scope>
</reference>
<feature type="domain" description="Nudix hydrolase" evidence="3">
    <location>
        <begin position="2"/>
        <end position="131"/>
    </location>
</feature>
<proteinExistence type="predicted"/>
<dbReference type="Gene3D" id="3.90.79.10">
    <property type="entry name" value="Nucleoside Triphosphate Pyrophosphohydrolase"/>
    <property type="match status" value="1"/>
</dbReference>
<accession>A0A0G0W838</accession>
<dbReference type="AlphaFoldDB" id="A0A0G0W838"/>
<dbReference type="PANTHER" id="PTHR43046:SF14">
    <property type="entry name" value="MUTT_NUDIX FAMILY PROTEIN"/>
    <property type="match status" value="1"/>
</dbReference>
<evidence type="ECO:0000256" key="2">
    <source>
        <dbReference type="ARBA" id="ARBA00022801"/>
    </source>
</evidence>
<comment type="caution">
    <text evidence="4">The sequence shown here is derived from an EMBL/GenBank/DDBJ whole genome shotgun (WGS) entry which is preliminary data.</text>
</comment>
<comment type="cofactor">
    <cofactor evidence="1">
        <name>Mg(2+)</name>
        <dbReference type="ChEBI" id="CHEBI:18420"/>
    </cofactor>
</comment>
<dbReference type="EMBL" id="LCBL01000003">
    <property type="protein sequence ID" value="KKS09149.1"/>
    <property type="molecule type" value="Genomic_DNA"/>
</dbReference>
<evidence type="ECO:0000259" key="3">
    <source>
        <dbReference type="PROSITE" id="PS51462"/>
    </source>
</evidence>
<name>A0A0G0W838_UNCC2</name>
<evidence type="ECO:0000313" key="5">
    <source>
        <dbReference type="Proteomes" id="UP000033869"/>
    </source>
</evidence>
<dbReference type="Pfam" id="PF00293">
    <property type="entry name" value="NUDIX"/>
    <property type="match status" value="1"/>
</dbReference>
<evidence type="ECO:0000313" key="4">
    <source>
        <dbReference type="EMBL" id="KKS09149.1"/>
    </source>
</evidence>